<comment type="caution">
    <text evidence="1">The sequence shown here is derived from an EMBL/GenBank/DDBJ whole genome shotgun (WGS) entry which is preliminary data.</text>
</comment>
<organism evidence="1 2">
    <name type="scientific">Amedibacillus dolichus DSM 3991</name>
    <dbReference type="NCBI Taxonomy" id="428127"/>
    <lineage>
        <taxon>Bacteria</taxon>
        <taxon>Bacillati</taxon>
        <taxon>Bacillota</taxon>
        <taxon>Erysipelotrichia</taxon>
        <taxon>Erysipelotrichales</taxon>
        <taxon>Erysipelotrichaceae</taxon>
        <taxon>Amedibacillus</taxon>
    </lineage>
</organism>
<sequence length="55" mass="6502">MITVYEIMELLGVSKATAYRIIIILNTKLEKKGYMTVRGKTSRKFFFENYYINSN</sequence>
<proteinExistence type="predicted"/>
<dbReference type="EMBL" id="ABAW02000013">
    <property type="protein sequence ID" value="EDP12101.1"/>
    <property type="molecule type" value="Genomic_DNA"/>
</dbReference>
<dbReference type="Proteomes" id="UP000004090">
    <property type="component" value="Unassembled WGS sequence"/>
</dbReference>
<dbReference type="STRING" id="428127.EUBDOL_00347"/>
<dbReference type="AlphaFoldDB" id="A8R8L7"/>
<accession>A8R8L7</accession>
<reference evidence="1 2" key="2">
    <citation type="submission" date="2007-09" db="EMBL/GenBank/DDBJ databases">
        <authorList>
            <person name="Fulton L."/>
            <person name="Clifton S."/>
            <person name="Fulton B."/>
            <person name="Xu J."/>
            <person name="Minx P."/>
            <person name="Pepin K.H."/>
            <person name="Johnson M."/>
            <person name="Thiruvilangam P."/>
            <person name="Bhonagiri V."/>
            <person name="Nash W.E."/>
            <person name="Mardis E.R."/>
            <person name="Wilson R.K."/>
        </authorList>
    </citation>
    <scope>NUCLEOTIDE SEQUENCE [LARGE SCALE GENOMIC DNA]</scope>
    <source>
        <strain evidence="1 2">DSM 3991</strain>
    </source>
</reference>
<protein>
    <recommendedName>
        <fullName evidence="3">Helix-turn-helix type 11 domain-containing protein</fullName>
    </recommendedName>
</protein>
<evidence type="ECO:0000313" key="1">
    <source>
        <dbReference type="EMBL" id="EDP12101.1"/>
    </source>
</evidence>
<reference evidence="1 2" key="1">
    <citation type="submission" date="2007-09" db="EMBL/GenBank/DDBJ databases">
        <title>Draft genome sequence of Eubacterium dolichum (DSM 3991).</title>
        <authorList>
            <person name="Sudarsanam P."/>
            <person name="Ley R."/>
            <person name="Guruge J."/>
            <person name="Turnbaugh P.J."/>
            <person name="Mahowald M."/>
            <person name="Liep D."/>
            <person name="Gordon J."/>
        </authorList>
    </citation>
    <scope>NUCLEOTIDE SEQUENCE [LARGE SCALE GENOMIC DNA]</scope>
    <source>
        <strain evidence="1 2">DSM 3991</strain>
    </source>
</reference>
<name>A8R8L7_9FIRM</name>
<dbReference type="GeneID" id="92794496"/>
<gene>
    <name evidence="1" type="ORF">EUBDOL_00347</name>
</gene>
<evidence type="ECO:0000313" key="2">
    <source>
        <dbReference type="Proteomes" id="UP000004090"/>
    </source>
</evidence>
<dbReference type="HOGENOM" id="CLU_173913_3_1_9"/>
<evidence type="ECO:0008006" key="3">
    <source>
        <dbReference type="Google" id="ProtNLM"/>
    </source>
</evidence>
<dbReference type="RefSeq" id="WP_004797575.1">
    <property type="nucleotide sequence ID" value="NZ_DS483463.1"/>
</dbReference>